<gene>
    <name evidence="2" type="ORF">CLG94_12255</name>
</gene>
<dbReference type="SUPFAM" id="SSF53474">
    <property type="entry name" value="alpha/beta-Hydrolases"/>
    <property type="match status" value="1"/>
</dbReference>
<dbReference type="Proteomes" id="UP000241436">
    <property type="component" value="Unassembled WGS sequence"/>
</dbReference>
<dbReference type="EMBL" id="NVQC01000036">
    <property type="protein sequence ID" value="PTL34985.1"/>
    <property type="molecule type" value="Genomic_DNA"/>
</dbReference>
<protein>
    <submittedName>
        <fullName evidence="2">Esterase</fullName>
    </submittedName>
</protein>
<evidence type="ECO:0000256" key="1">
    <source>
        <dbReference type="SAM" id="SignalP"/>
    </source>
</evidence>
<dbReference type="RefSeq" id="WP_107563945.1">
    <property type="nucleotide sequence ID" value="NZ_NVQC01000036.1"/>
</dbReference>
<keyword evidence="3" id="KW-1185">Reference proteome</keyword>
<dbReference type="OrthoDB" id="8437309at2"/>
<accession>A0A2T4TV42</accession>
<comment type="caution">
    <text evidence="2">The sequence shown here is derived from an EMBL/GenBank/DDBJ whole genome shotgun (WGS) entry which is preliminary data.</text>
</comment>
<dbReference type="PROSITE" id="PS51257">
    <property type="entry name" value="PROKAR_LIPOPROTEIN"/>
    <property type="match status" value="1"/>
</dbReference>
<evidence type="ECO:0000313" key="2">
    <source>
        <dbReference type="EMBL" id="PTL34985.1"/>
    </source>
</evidence>
<dbReference type="Gene3D" id="3.40.50.1820">
    <property type="entry name" value="alpha/beta hydrolase"/>
    <property type="match status" value="1"/>
</dbReference>
<reference evidence="3" key="2">
    <citation type="journal article" date="2018" name="Environ. Microbiol.">
        <title>Bloom of a denitrifying methanotroph, 'Candidatus Methylomirabilis limnetica', in a deep stratified lake.</title>
        <authorList>
            <person name="Graf J.S."/>
            <person name="Mayr M.J."/>
            <person name="Marchant H.K."/>
            <person name="Tienken D."/>
            <person name="Hach P.F."/>
            <person name="Brand A."/>
            <person name="Schubert C.J."/>
            <person name="Kuypers M.M."/>
            <person name="Milucka J."/>
        </authorList>
    </citation>
    <scope>NUCLEOTIDE SEQUENCE [LARGE SCALE GENOMIC DNA]</scope>
    <source>
        <strain evidence="3">Zug</strain>
    </source>
</reference>
<evidence type="ECO:0000313" key="3">
    <source>
        <dbReference type="Proteomes" id="UP000241436"/>
    </source>
</evidence>
<dbReference type="AlphaFoldDB" id="A0A2T4TV42"/>
<reference evidence="2 3" key="1">
    <citation type="submission" date="2017-09" db="EMBL/GenBank/DDBJ databases">
        <title>Bloom of a denitrifying methanotroph, Candidatus Methylomirabilis limnetica, in a deep stratified lake.</title>
        <authorList>
            <person name="Graf J.S."/>
            <person name="Marchant H.K."/>
            <person name="Tienken D."/>
            <person name="Hach P.F."/>
            <person name="Brand A."/>
            <person name="Schubert C.J."/>
            <person name="Kuypers M.M."/>
            <person name="Milucka J."/>
        </authorList>
    </citation>
    <scope>NUCLEOTIDE SEQUENCE [LARGE SCALE GENOMIC DNA]</scope>
    <source>
        <strain evidence="2 3">Zug</strain>
    </source>
</reference>
<dbReference type="InterPro" id="IPR029058">
    <property type="entry name" value="AB_hydrolase_fold"/>
</dbReference>
<sequence length="466" mass="51893">MKTTAASIATTVLALLTVTACAPHMKYRTVHPDVCVSPEPKPTPECETHALQQLPGNNGSSYLFGFIEFDDQGQLWDRRQMRDVLTTLQTGAGTRDLLMVVFVHGWKHSAAPGDTNINTFRAVLANLSDAEALLAKRTGTPVRQVVGIYFGWRGGSLPVKYLENVTFWDRKNTAQKVGYGGVAEVLSQLEDIKLTKDSIVCRDRTVSKNDDTLCSSNTKLVVVGHSFGGAVMQTAVAQFLENRFVQTTGPAGRKSDIEGFGNLVVLINPAFEANLFTPMSDMAAERRTYFSSQLPVVLVLTSEADAATRYAFPIGRWFSTIFEKTHDRQRRNAETGQTETISEHDANVRAVGHFKPYRTHHLYPTEERKREELKAASAADSIQMFERSRADWVCDAPGSKITFGDVVLERTTNSAGRNPYLVVYVDEQLIHEHNDIDDPRVIEFVKQMILISSRSEKQTAINCETR</sequence>
<organism evidence="2 3">
    <name type="scientific">Candidatus Methylomirabilis limnetica</name>
    <dbReference type="NCBI Taxonomy" id="2033718"/>
    <lineage>
        <taxon>Bacteria</taxon>
        <taxon>Candidatus Methylomirabilota</taxon>
        <taxon>Candidatus Methylomirabilia</taxon>
        <taxon>Candidatus Methylomirabilales</taxon>
        <taxon>Candidatus Methylomirabilaceae</taxon>
        <taxon>Candidatus Methylomirabilis</taxon>
    </lineage>
</organism>
<proteinExistence type="predicted"/>
<feature type="chain" id="PRO_5015561227" evidence="1">
    <location>
        <begin position="23"/>
        <end position="466"/>
    </location>
</feature>
<name>A0A2T4TV42_9BACT</name>
<feature type="signal peptide" evidence="1">
    <location>
        <begin position="1"/>
        <end position="22"/>
    </location>
</feature>
<keyword evidence="1" id="KW-0732">Signal</keyword>